<dbReference type="PROSITE" id="PS50943">
    <property type="entry name" value="HTH_CROC1"/>
    <property type="match status" value="1"/>
</dbReference>
<dbReference type="Gene3D" id="1.10.260.40">
    <property type="entry name" value="lambda repressor-like DNA-binding domains"/>
    <property type="match status" value="1"/>
</dbReference>
<feature type="domain" description="HTH cro/C1-type" evidence="1">
    <location>
        <begin position="10"/>
        <end position="40"/>
    </location>
</feature>
<name>A0ABT5HM01_9CAUL</name>
<dbReference type="Proteomes" id="UP001218579">
    <property type="component" value="Unassembled WGS sequence"/>
</dbReference>
<dbReference type="Pfam" id="PF01381">
    <property type="entry name" value="HTH_3"/>
    <property type="match status" value="1"/>
</dbReference>
<dbReference type="InterPro" id="IPR001387">
    <property type="entry name" value="Cro/C1-type_HTH"/>
</dbReference>
<dbReference type="RefSeq" id="WP_272745342.1">
    <property type="nucleotide sequence ID" value="NZ_JAQQKV010000002.1"/>
</dbReference>
<gene>
    <name evidence="2" type="ORF">PQU98_12880</name>
</gene>
<accession>A0ABT5HM01</accession>
<protein>
    <submittedName>
        <fullName evidence="2">Helix-turn-helix domain-containing protein</fullName>
    </submittedName>
</protein>
<comment type="caution">
    <text evidence="2">The sequence shown here is derived from an EMBL/GenBank/DDBJ whole genome shotgun (WGS) entry which is preliminary data.</text>
</comment>
<dbReference type="InterPro" id="IPR010982">
    <property type="entry name" value="Lambda_DNA-bd_dom_sf"/>
</dbReference>
<evidence type="ECO:0000313" key="2">
    <source>
        <dbReference type="EMBL" id="MDC7677033.1"/>
    </source>
</evidence>
<sequence>MTLNPEGNWVRQWRIKNSYTQSELAAELEITRQSIIKWEQSNTIDRVAHLALMALEQNPALQKIGGRKTMKLSKDID</sequence>
<keyword evidence="3" id="KW-1185">Reference proteome</keyword>
<evidence type="ECO:0000259" key="1">
    <source>
        <dbReference type="PROSITE" id="PS50943"/>
    </source>
</evidence>
<organism evidence="2 3">
    <name type="scientific">Asticcacaulis machinosus</name>
    <dbReference type="NCBI Taxonomy" id="2984211"/>
    <lineage>
        <taxon>Bacteria</taxon>
        <taxon>Pseudomonadati</taxon>
        <taxon>Pseudomonadota</taxon>
        <taxon>Alphaproteobacteria</taxon>
        <taxon>Caulobacterales</taxon>
        <taxon>Caulobacteraceae</taxon>
        <taxon>Asticcacaulis</taxon>
    </lineage>
</organism>
<reference evidence="2 3" key="1">
    <citation type="submission" date="2023-01" db="EMBL/GenBank/DDBJ databases">
        <title>Novel species of the genus Asticcacaulis isolated from rivers.</title>
        <authorList>
            <person name="Lu H."/>
        </authorList>
    </citation>
    <scope>NUCLEOTIDE SEQUENCE [LARGE SCALE GENOMIC DNA]</scope>
    <source>
        <strain evidence="2 3">LKC15W</strain>
    </source>
</reference>
<dbReference type="EMBL" id="JAQQKV010000002">
    <property type="protein sequence ID" value="MDC7677033.1"/>
    <property type="molecule type" value="Genomic_DNA"/>
</dbReference>
<dbReference type="SUPFAM" id="SSF47413">
    <property type="entry name" value="lambda repressor-like DNA-binding domains"/>
    <property type="match status" value="1"/>
</dbReference>
<proteinExistence type="predicted"/>
<dbReference type="CDD" id="cd00093">
    <property type="entry name" value="HTH_XRE"/>
    <property type="match status" value="1"/>
</dbReference>
<evidence type="ECO:0000313" key="3">
    <source>
        <dbReference type="Proteomes" id="UP001218579"/>
    </source>
</evidence>